<feature type="region of interest" description="Disordered" evidence="1">
    <location>
        <begin position="347"/>
        <end position="367"/>
    </location>
</feature>
<evidence type="ECO:0000256" key="1">
    <source>
        <dbReference type="SAM" id="MobiDB-lite"/>
    </source>
</evidence>
<sequence>MTVPHQSLAATSSSTTGISNATTSTSISTAHNTSSTSSSSTSIPPSSVPTSNAQAAPAPAPAKRFKNSHHLVLQRKPRSKKKVALMMRQHRLMEEVEEMTREGKLVEVTVCNKDPKHDNAGGSSQNGSEKSSRNEDESGAAVQNSASVQNGKQQEQQHPPDHEEEENDSFDDESDEEHEEEEEEVGVVGDSQLLKEAAAVVSDLPPPAIPYAKHSYNAAELVCISKSTSNELSIGMLVDLNTNLQAGWLASPPPRNTVPGYSSRPFGKKTPKTVSLNPWQYDLAPSVIANLQISLSRSPSPVIRPATTTATPALTNHSVPHIHGLAGKSQQHQPSQHFQSSSMLKPVQPFSKGGGAPNSKNNQIVPPQSYPFMRNLNPSIPTIIKHHNASEHGAHKFLTDVFASVSKPVRKAQTPPASGSFRYSDRKQAQQQKTLVFPVLPPTSSTTNTSSNSASLASSPGNPTATLRQFLQSVTETSNQPAINAYSSLKQPTSSLKLPQASVTTLADGSPQASFILPISGADSLSRTLSNTNMRQTPSQITKWASDKDLPIASYEYEVIHKSNQQQQQQPFFESGEGNYTGTAPPFAVNAVPAATSSSTHSSVFHSDSIYFQHEFDGYLSPKPASINWNTTPRTTTDSGVNGGGRRKIKVNKQKQQPQGMVKKAILPKGLVLTGVEGAVGPVASIPSKQINNAHGEELEVINSSGFDWVQQSVQQQPQLVNRAAFGGSGPLVVVEKTNPTIQSKKETSHPNFLVHGQYEQYLHQLERAVGNHHHHQYHHHKQKSLLMEPTVSIPVVPHIPPPNSLTASSSYLQQHLHETNHIITGGTLLTPLPLLQPSSAPQPSTLAIQNSKKTWRYTPTLRAKSSSTTSLPTRPPSTTATLISSVVASASPRKGLGFDRENEEYIEKKRKAGRVREYAMRVRTLAAAAVGRLEGSKAKREKSVQDVGEGLTVEGGARRKGSRGSEKSVEEKEGGKKDPALEKREKMLSYAAKIKKPTLSKAAGISAIPSGTELPVLLQSTDSGVDLQALTELHANSMKVVEGIKREMGLC</sequence>
<name>A0A1Y2C807_9FUNG</name>
<dbReference type="OrthoDB" id="2141195at2759"/>
<feature type="compositionally biased region" description="Polar residues" evidence="1">
    <location>
        <begin position="630"/>
        <end position="640"/>
    </location>
</feature>
<keyword evidence="3" id="KW-1185">Reference proteome</keyword>
<organism evidence="2 3">
    <name type="scientific">Rhizoclosmatium globosum</name>
    <dbReference type="NCBI Taxonomy" id="329046"/>
    <lineage>
        <taxon>Eukaryota</taxon>
        <taxon>Fungi</taxon>
        <taxon>Fungi incertae sedis</taxon>
        <taxon>Chytridiomycota</taxon>
        <taxon>Chytridiomycota incertae sedis</taxon>
        <taxon>Chytridiomycetes</taxon>
        <taxon>Chytridiales</taxon>
        <taxon>Chytriomycetaceae</taxon>
        <taxon>Rhizoclosmatium</taxon>
    </lineage>
</organism>
<gene>
    <name evidence="2" type="ORF">BCR33DRAFT_717757</name>
</gene>
<accession>A0A1Y2C807</accession>
<dbReference type="AlphaFoldDB" id="A0A1Y2C807"/>
<feature type="region of interest" description="Disordered" evidence="1">
    <location>
        <begin position="630"/>
        <end position="657"/>
    </location>
</feature>
<feature type="region of interest" description="Disordered" evidence="1">
    <location>
        <begin position="935"/>
        <end position="984"/>
    </location>
</feature>
<proteinExistence type="predicted"/>
<feature type="compositionally biased region" description="Low complexity" evidence="1">
    <location>
        <begin position="442"/>
        <end position="459"/>
    </location>
</feature>
<reference evidence="2 3" key="1">
    <citation type="submission" date="2016-07" db="EMBL/GenBank/DDBJ databases">
        <title>Pervasive Adenine N6-methylation of Active Genes in Fungi.</title>
        <authorList>
            <consortium name="DOE Joint Genome Institute"/>
            <person name="Mondo S.J."/>
            <person name="Dannebaum R.O."/>
            <person name="Kuo R.C."/>
            <person name="Labutti K."/>
            <person name="Haridas S."/>
            <person name="Kuo A."/>
            <person name="Salamov A."/>
            <person name="Ahrendt S.R."/>
            <person name="Lipzen A."/>
            <person name="Sullivan W."/>
            <person name="Andreopoulos W.B."/>
            <person name="Clum A."/>
            <person name="Lindquist E."/>
            <person name="Daum C."/>
            <person name="Ramamoorthy G.K."/>
            <person name="Gryganskyi A."/>
            <person name="Culley D."/>
            <person name="Magnuson J.K."/>
            <person name="James T.Y."/>
            <person name="O'Malley M.A."/>
            <person name="Stajich J.E."/>
            <person name="Spatafora J.W."/>
            <person name="Visel A."/>
            <person name="Grigoriev I.V."/>
        </authorList>
    </citation>
    <scope>NUCLEOTIDE SEQUENCE [LARGE SCALE GENOMIC DNA]</scope>
    <source>
        <strain evidence="2 3">JEL800</strain>
    </source>
</reference>
<feature type="compositionally biased region" description="Polar residues" evidence="1">
    <location>
        <begin position="141"/>
        <end position="152"/>
    </location>
</feature>
<feature type="region of interest" description="Disordered" evidence="1">
    <location>
        <begin position="111"/>
        <end position="191"/>
    </location>
</feature>
<feature type="compositionally biased region" description="Basic and acidic residues" evidence="1">
    <location>
        <begin position="964"/>
        <end position="984"/>
    </location>
</feature>
<feature type="compositionally biased region" description="Basic and acidic residues" evidence="1">
    <location>
        <begin position="935"/>
        <end position="945"/>
    </location>
</feature>
<feature type="region of interest" description="Disordered" evidence="1">
    <location>
        <begin position="1"/>
        <end position="83"/>
    </location>
</feature>
<dbReference type="Proteomes" id="UP000193642">
    <property type="component" value="Unassembled WGS sequence"/>
</dbReference>
<feature type="compositionally biased region" description="Basic residues" evidence="1">
    <location>
        <begin position="63"/>
        <end position="83"/>
    </location>
</feature>
<feature type="compositionally biased region" description="Low complexity" evidence="1">
    <location>
        <begin position="10"/>
        <end position="57"/>
    </location>
</feature>
<feature type="compositionally biased region" description="Acidic residues" evidence="1">
    <location>
        <begin position="162"/>
        <end position="185"/>
    </location>
</feature>
<protein>
    <submittedName>
        <fullName evidence="2">Uncharacterized protein</fullName>
    </submittedName>
</protein>
<dbReference type="EMBL" id="MCGO01000026">
    <property type="protein sequence ID" value="ORY43027.1"/>
    <property type="molecule type" value="Genomic_DNA"/>
</dbReference>
<feature type="region of interest" description="Disordered" evidence="1">
    <location>
        <begin position="436"/>
        <end position="464"/>
    </location>
</feature>
<evidence type="ECO:0000313" key="3">
    <source>
        <dbReference type="Proteomes" id="UP000193642"/>
    </source>
</evidence>
<comment type="caution">
    <text evidence="2">The sequence shown here is derived from an EMBL/GenBank/DDBJ whole genome shotgun (WGS) entry which is preliminary data.</text>
</comment>
<evidence type="ECO:0000313" key="2">
    <source>
        <dbReference type="EMBL" id="ORY43027.1"/>
    </source>
</evidence>
<feature type="region of interest" description="Disordered" evidence="1">
    <location>
        <begin position="409"/>
        <end position="428"/>
    </location>
</feature>